<dbReference type="InterPro" id="IPR002202">
    <property type="entry name" value="HMG_CoA_Rdtase"/>
</dbReference>
<dbReference type="EC" id="1.1.1.34" evidence="2"/>
<protein>
    <recommendedName>
        <fullName evidence="2">hydroxymethylglutaryl-CoA reductase (NADPH)</fullName>
        <ecNumber evidence="2">1.1.1.34</ecNumber>
    </recommendedName>
</protein>
<dbReference type="InterPro" id="IPR009023">
    <property type="entry name" value="HMG_CoA_Rdtase_NAD(P)-bd_sf"/>
</dbReference>
<dbReference type="PANTHER" id="PTHR10572">
    <property type="entry name" value="3-HYDROXY-3-METHYLGLUTARYL-COENZYME A REDUCTASE"/>
    <property type="match status" value="1"/>
</dbReference>
<evidence type="ECO:0000256" key="3">
    <source>
        <dbReference type="ARBA" id="ARBA00022857"/>
    </source>
</evidence>
<dbReference type="PROSITE" id="PS00066">
    <property type="entry name" value="HMG_COA_REDUCTASE_1"/>
    <property type="match status" value="1"/>
</dbReference>
<sequence length="291" mass="31624">MAQSSSPKSASEIIPLQSFDIDVSPEESMINRREYIEDLVEQDLASVSDISLEPGKLQKRNIENLIGSIQLPLGIAGPIKISGGNSNGSYFLPMATTEGTLVASTSRGAKAINMAGGASAHAKNNGMTRAPVFKLDSISDAEAFINWVHTNKILLQSESEKNSHYLKFKDITCYQLGREVWLRLSFYTGDAMGMNMATKAAQQICDYIQQHYPKARLVALSGNLCTDKKQAMINIINGRGISVQAEVKIPAEIVTKVLKTDIASIVEVNKVKVWHGSAYAGSNLGYNAHFA</sequence>
<dbReference type="InterPro" id="IPR009029">
    <property type="entry name" value="HMG_CoA_Rdtase_sub-bd_dom_sf"/>
</dbReference>
<gene>
    <name evidence="5" type="ORF">H3C67_01755</name>
</gene>
<dbReference type="InterPro" id="IPR023076">
    <property type="entry name" value="HMG_CoA_Rdtase_CS"/>
</dbReference>
<accession>A0A952AL11</accession>
<dbReference type="Proteomes" id="UP000781173">
    <property type="component" value="Unassembled WGS sequence"/>
</dbReference>
<feature type="non-terminal residue" evidence="5">
    <location>
        <position position="291"/>
    </location>
</feature>
<dbReference type="Pfam" id="PF00368">
    <property type="entry name" value="HMG-CoA_red"/>
    <property type="match status" value="1"/>
</dbReference>
<keyword evidence="4" id="KW-0560">Oxidoreductase</keyword>
<evidence type="ECO:0000256" key="2">
    <source>
        <dbReference type="ARBA" id="ARBA00012999"/>
    </source>
</evidence>
<dbReference type="EMBL" id="JACFOF010000003">
    <property type="protein sequence ID" value="MBW7953488.1"/>
    <property type="molecule type" value="Genomic_DNA"/>
</dbReference>
<name>A0A952AL11_9BACT</name>
<dbReference type="PRINTS" id="PR00071">
    <property type="entry name" value="HMGCOARDTASE"/>
</dbReference>
<dbReference type="FunFam" id="3.30.70.420:FF:000001">
    <property type="entry name" value="3-hydroxy-3-methylglutaryl coenzyme A reductase"/>
    <property type="match status" value="1"/>
</dbReference>
<dbReference type="SUPFAM" id="SSF56542">
    <property type="entry name" value="Substrate-binding domain of HMG-CoA reductase"/>
    <property type="match status" value="1"/>
</dbReference>
<evidence type="ECO:0000256" key="4">
    <source>
        <dbReference type="ARBA" id="ARBA00023002"/>
    </source>
</evidence>
<dbReference type="PANTHER" id="PTHR10572:SF24">
    <property type="entry name" value="3-HYDROXY-3-METHYLGLUTARYL-COENZYME A REDUCTASE"/>
    <property type="match status" value="1"/>
</dbReference>
<proteinExistence type="inferred from homology"/>
<comment type="caution">
    <text evidence="5">The sequence shown here is derived from an EMBL/GenBank/DDBJ whole genome shotgun (WGS) entry which is preliminary data.</text>
</comment>
<comment type="similarity">
    <text evidence="1">Belongs to the HMG-CoA reductase family.</text>
</comment>
<organism evidence="5 6">
    <name type="scientific">Candidatus Dojkabacteria bacterium</name>
    <dbReference type="NCBI Taxonomy" id="2099670"/>
    <lineage>
        <taxon>Bacteria</taxon>
        <taxon>Candidatus Dojkabacteria</taxon>
    </lineage>
</organism>
<evidence type="ECO:0000313" key="5">
    <source>
        <dbReference type="EMBL" id="MBW7953488.1"/>
    </source>
</evidence>
<dbReference type="PROSITE" id="PS50065">
    <property type="entry name" value="HMG_COA_REDUCTASE_4"/>
    <property type="match status" value="1"/>
</dbReference>
<reference evidence="5" key="1">
    <citation type="journal article" date="2022" name="ISME J.">
        <title>A general approach to explore prokaryotic protein glycosylation reveals the unique surface layer modulation of an anammox bacterium.</title>
        <authorList>
            <person name="Pabst M."/>
            <person name="Grouzdev D.S."/>
            <person name="Lawson C.E."/>
            <person name="Kleikamp H.B.C."/>
            <person name="de Ram C."/>
            <person name="Louwen R."/>
            <person name="Lin Y.M."/>
            <person name="Lucker S."/>
            <person name="van Loosdrecht M.C.M."/>
            <person name="Laureni M."/>
        </authorList>
    </citation>
    <scope>NUCLEOTIDE SEQUENCE</scope>
    <source>
        <strain evidence="5">BROCD043</strain>
    </source>
</reference>
<evidence type="ECO:0000313" key="6">
    <source>
        <dbReference type="Proteomes" id="UP000781173"/>
    </source>
</evidence>
<dbReference type="Gene3D" id="3.30.70.420">
    <property type="entry name" value="Hydroxymethylglutaryl-CoA reductase, class I/II, NAD/NADP-binding domain"/>
    <property type="match status" value="1"/>
</dbReference>
<dbReference type="AlphaFoldDB" id="A0A952AL11"/>
<keyword evidence="3" id="KW-0521">NADP</keyword>
<dbReference type="GO" id="GO:0004420">
    <property type="term" value="F:hydroxymethylglutaryl-CoA reductase (NADPH) activity"/>
    <property type="evidence" value="ECO:0007669"/>
    <property type="project" value="UniProtKB-EC"/>
</dbReference>
<dbReference type="SUPFAM" id="SSF55035">
    <property type="entry name" value="NAD-binding domain of HMG-CoA reductase"/>
    <property type="match status" value="1"/>
</dbReference>
<dbReference type="GO" id="GO:0015936">
    <property type="term" value="P:coenzyme A metabolic process"/>
    <property type="evidence" value="ECO:0007669"/>
    <property type="project" value="InterPro"/>
</dbReference>
<evidence type="ECO:0000256" key="1">
    <source>
        <dbReference type="ARBA" id="ARBA00007661"/>
    </source>
</evidence>